<evidence type="ECO:0000256" key="1">
    <source>
        <dbReference type="ARBA" id="ARBA00004533"/>
    </source>
</evidence>
<dbReference type="Pfam" id="PF21687">
    <property type="entry name" value="T2SSK_1st"/>
    <property type="match status" value="1"/>
</dbReference>
<evidence type="ECO:0000256" key="5">
    <source>
        <dbReference type="ARBA" id="ARBA00022519"/>
    </source>
</evidence>
<keyword evidence="5 10" id="KW-0997">Cell inner membrane</keyword>
<keyword evidence="8" id="KW-1133">Transmembrane helix</keyword>
<keyword evidence="4 10" id="KW-1003">Cell membrane</keyword>
<dbReference type="PANTHER" id="PTHR38831">
    <property type="entry name" value="TYPE II SECRETION SYSTEM PROTEIN K"/>
    <property type="match status" value="1"/>
</dbReference>
<evidence type="ECO:0000256" key="11">
    <source>
        <dbReference type="SAM" id="MobiDB-lite"/>
    </source>
</evidence>
<feature type="domain" description="T2SS protein K first SAM-like" evidence="13">
    <location>
        <begin position="101"/>
        <end position="240"/>
    </location>
</feature>
<keyword evidence="9 10" id="KW-0472">Membrane</keyword>
<comment type="similarity">
    <text evidence="2 10">Belongs to the GSP K family.</text>
</comment>
<dbReference type="GO" id="GO:0005886">
    <property type="term" value="C:plasma membrane"/>
    <property type="evidence" value="ECO:0007669"/>
    <property type="project" value="UniProtKB-SubCell"/>
</dbReference>
<dbReference type="PANTHER" id="PTHR38831:SF1">
    <property type="entry name" value="TYPE II SECRETION SYSTEM PROTEIN K-RELATED"/>
    <property type="match status" value="1"/>
</dbReference>
<evidence type="ECO:0000256" key="9">
    <source>
        <dbReference type="ARBA" id="ARBA00023136"/>
    </source>
</evidence>
<dbReference type="SUPFAM" id="SSF54523">
    <property type="entry name" value="Pili subunits"/>
    <property type="match status" value="1"/>
</dbReference>
<evidence type="ECO:0000256" key="4">
    <source>
        <dbReference type="ARBA" id="ARBA00022475"/>
    </source>
</evidence>
<dbReference type="InterPro" id="IPR038072">
    <property type="entry name" value="GspK_central_sf"/>
</dbReference>
<evidence type="ECO:0000259" key="13">
    <source>
        <dbReference type="Pfam" id="PF21687"/>
    </source>
</evidence>
<evidence type="ECO:0000256" key="7">
    <source>
        <dbReference type="ARBA" id="ARBA00022927"/>
    </source>
</evidence>
<dbReference type="RefSeq" id="WP_049678401.1">
    <property type="nucleotide sequence ID" value="NZ_CABMMJ010000002.1"/>
</dbReference>
<evidence type="ECO:0000313" key="14">
    <source>
        <dbReference type="EMBL" id="CNH90833.1"/>
    </source>
</evidence>
<dbReference type="InterPro" id="IPR049031">
    <property type="entry name" value="T2SSK_SAM-like_1st"/>
</dbReference>
<keyword evidence="7" id="KW-0653">Protein transport</keyword>
<comment type="caution">
    <text evidence="14">The sequence shown here is derived from an EMBL/GenBank/DDBJ whole genome shotgun (WGS) entry which is preliminary data.</text>
</comment>
<dbReference type="InterPro" id="IPR049179">
    <property type="entry name" value="T2SSK_SAM-like_2nd"/>
</dbReference>
<dbReference type="Pfam" id="PF03934">
    <property type="entry name" value="T2SSK"/>
    <property type="match status" value="1"/>
</dbReference>
<feature type="region of interest" description="Disordered" evidence="11">
    <location>
        <begin position="114"/>
        <end position="146"/>
    </location>
</feature>
<feature type="compositionally biased region" description="Basic and acidic residues" evidence="11">
    <location>
        <begin position="124"/>
        <end position="134"/>
    </location>
</feature>
<evidence type="ECO:0000256" key="6">
    <source>
        <dbReference type="ARBA" id="ARBA00022692"/>
    </source>
</evidence>
<dbReference type="InterPro" id="IPR045584">
    <property type="entry name" value="Pilin-like"/>
</dbReference>
<keyword evidence="3 10" id="KW-0813">Transport</keyword>
<evidence type="ECO:0000256" key="3">
    <source>
        <dbReference type="ARBA" id="ARBA00022448"/>
    </source>
</evidence>
<gene>
    <name evidence="14" type="primary">yst1K</name>
    <name evidence="14" type="ORF">ERS008502_01709</name>
</gene>
<keyword evidence="6" id="KW-0812">Transmembrane</keyword>
<dbReference type="NCBIfam" id="NF037980">
    <property type="entry name" value="T2SS_GspK"/>
    <property type="match status" value="1"/>
</dbReference>
<accession>A0AA36PIX9</accession>
<dbReference type="InterPro" id="IPR005628">
    <property type="entry name" value="GspK"/>
</dbReference>
<dbReference type="GO" id="GO:0009306">
    <property type="term" value="P:protein secretion"/>
    <property type="evidence" value="ECO:0007669"/>
    <property type="project" value="InterPro"/>
</dbReference>
<dbReference type="PIRSF" id="PIRSF002786">
    <property type="entry name" value="XcpX"/>
    <property type="match status" value="1"/>
</dbReference>
<dbReference type="AlphaFoldDB" id="A0AA36PIX9"/>
<feature type="domain" description="T2SS protein K second SAM-like" evidence="12">
    <location>
        <begin position="245"/>
        <end position="307"/>
    </location>
</feature>
<sequence length="351" mass="38856">MKNSQQSGMAMLVVLMITALMAITAVNMSDYGLRALHRATSSQFYLQSKWLLLSVESQVQRQQLSPLPTDKVHLGQPWARADQHIVLDGSQVNFRLRDRQSCFNLNALGRGQGAGEKVAAQTETPKEQESREQPAEESQAAESKKVPSVPYAQQVFQQLLLTQGVEATEAQNITLALADWMDKDALSRSGGSEASLYGSHRPRLVPANRPMLDTSEFRVIAGVDQALYLRLKPLICALPTPNLRININTLSPAQAPLLAALFLGDMSVEAAQQLIARRPATGWGGVNDLKPLIADSNTTFAKAQTAITLTSDHFELRLWLDEEQRSNSMRSLFQRDEQVFQVISRQYGLTD</sequence>
<evidence type="ECO:0000313" key="15">
    <source>
        <dbReference type="Proteomes" id="UP000040841"/>
    </source>
</evidence>
<comment type="subcellular location">
    <subcellularLocation>
        <location evidence="1 10">Cell inner membrane</location>
    </subcellularLocation>
</comment>
<proteinExistence type="inferred from homology"/>
<dbReference type="Gene3D" id="3.30.1300.30">
    <property type="entry name" value="GSPII I/J protein-like"/>
    <property type="match status" value="1"/>
</dbReference>
<evidence type="ECO:0000256" key="8">
    <source>
        <dbReference type="ARBA" id="ARBA00022989"/>
    </source>
</evidence>
<organism evidence="14 15">
    <name type="scientific">Yersinia mollaretii</name>
    <dbReference type="NCBI Taxonomy" id="33060"/>
    <lineage>
        <taxon>Bacteria</taxon>
        <taxon>Pseudomonadati</taxon>
        <taxon>Pseudomonadota</taxon>
        <taxon>Gammaproteobacteria</taxon>
        <taxon>Enterobacterales</taxon>
        <taxon>Yersiniaceae</taxon>
        <taxon>Yersinia</taxon>
    </lineage>
</organism>
<evidence type="ECO:0000256" key="10">
    <source>
        <dbReference type="PIRNR" id="PIRNR002786"/>
    </source>
</evidence>
<protein>
    <recommendedName>
        <fullName evidence="10">Type II secretion system protein K</fullName>
    </recommendedName>
</protein>
<dbReference type="SUPFAM" id="SSF158544">
    <property type="entry name" value="GspK insert domain-like"/>
    <property type="match status" value="2"/>
</dbReference>
<dbReference type="EMBL" id="CQBM01000002">
    <property type="protein sequence ID" value="CNH90833.1"/>
    <property type="molecule type" value="Genomic_DNA"/>
</dbReference>
<dbReference type="Proteomes" id="UP000040841">
    <property type="component" value="Unassembled WGS sequence"/>
</dbReference>
<evidence type="ECO:0000256" key="2">
    <source>
        <dbReference type="ARBA" id="ARBA00007246"/>
    </source>
</evidence>
<name>A0AA36PIX9_YERMO</name>
<dbReference type="Gene3D" id="1.10.40.60">
    <property type="entry name" value="EpsJ-like"/>
    <property type="match status" value="2"/>
</dbReference>
<reference evidence="14 15" key="1">
    <citation type="submission" date="2015-03" db="EMBL/GenBank/DDBJ databases">
        <authorList>
            <consortium name="Pathogen Informatics"/>
            <person name="Murphy D."/>
        </authorList>
    </citation>
    <scope>NUCLEOTIDE SEQUENCE [LARGE SCALE GENOMIC DNA]</scope>
    <source>
        <strain evidence="14 15">FE82747</strain>
    </source>
</reference>
<evidence type="ECO:0000259" key="12">
    <source>
        <dbReference type="Pfam" id="PF03934"/>
    </source>
</evidence>